<dbReference type="InterPro" id="IPR038466">
    <property type="entry name" value="S8_pro-domain_sf"/>
</dbReference>
<evidence type="ECO:0000256" key="5">
    <source>
        <dbReference type="ARBA" id="ARBA00022729"/>
    </source>
</evidence>
<dbReference type="Ensembl" id="ENSCCRT00010123143.1">
    <property type="protein sequence ID" value="ENSCCRP00010110678.1"/>
    <property type="gene ID" value="ENSCCRG00010048719.1"/>
</dbReference>
<dbReference type="InterPro" id="IPR015500">
    <property type="entry name" value="Peptidase_S8_subtilisin-rel"/>
</dbReference>
<dbReference type="InterPro" id="IPR034182">
    <property type="entry name" value="Kexin/furin"/>
</dbReference>
<keyword evidence="7" id="KW-0720">Serine protease</keyword>
<dbReference type="InterPro" id="IPR022398">
    <property type="entry name" value="Peptidase_S8_His-AS"/>
</dbReference>
<dbReference type="InterPro" id="IPR023827">
    <property type="entry name" value="Peptidase_S8_Asp-AS"/>
</dbReference>
<keyword evidence="5 13" id="KW-0732">Signal</keyword>
<dbReference type="InterPro" id="IPR006212">
    <property type="entry name" value="Furin_repeat"/>
</dbReference>
<dbReference type="CDD" id="cd00064">
    <property type="entry name" value="FU"/>
    <property type="match status" value="2"/>
</dbReference>
<evidence type="ECO:0000313" key="16">
    <source>
        <dbReference type="Proteomes" id="UP000694427"/>
    </source>
</evidence>
<dbReference type="PRINTS" id="PR00723">
    <property type="entry name" value="SUBTILISIN"/>
</dbReference>
<evidence type="ECO:0000259" key="14">
    <source>
        <dbReference type="PROSITE" id="PS51829"/>
    </source>
</evidence>
<feature type="transmembrane region" description="Helical" evidence="12">
    <location>
        <begin position="700"/>
        <end position="723"/>
    </location>
</feature>
<keyword evidence="12" id="KW-0812">Transmembrane</keyword>
<protein>
    <submittedName>
        <fullName evidence="15">Furin (paired basic amino acid cleaving enzyme) a</fullName>
    </submittedName>
</protein>
<reference evidence="15" key="2">
    <citation type="submission" date="2025-09" db="UniProtKB">
        <authorList>
            <consortium name="Ensembl"/>
        </authorList>
    </citation>
    <scope>IDENTIFICATION</scope>
</reference>
<comment type="similarity">
    <text evidence="2">Belongs to the peptidase S8 family. Furin subfamily.</text>
</comment>
<dbReference type="Gene3D" id="3.40.50.200">
    <property type="entry name" value="Peptidase S8/S53 domain"/>
    <property type="match status" value="1"/>
</dbReference>
<keyword evidence="6" id="KW-0378">Hydrolase</keyword>
<dbReference type="InterPro" id="IPR032815">
    <property type="entry name" value="S8_pro-domain"/>
</dbReference>
<evidence type="ECO:0000256" key="1">
    <source>
        <dbReference type="ARBA" id="ARBA00004308"/>
    </source>
</evidence>
<evidence type="ECO:0000256" key="4">
    <source>
        <dbReference type="ARBA" id="ARBA00022685"/>
    </source>
</evidence>
<dbReference type="Gene3D" id="3.30.70.850">
    <property type="entry name" value="Peptidase S8, pro-domain"/>
    <property type="match status" value="1"/>
</dbReference>
<dbReference type="InterPro" id="IPR009030">
    <property type="entry name" value="Growth_fac_rcpt_cys_sf"/>
</dbReference>
<evidence type="ECO:0000256" key="6">
    <source>
        <dbReference type="ARBA" id="ARBA00022801"/>
    </source>
</evidence>
<evidence type="ECO:0000256" key="7">
    <source>
        <dbReference type="ARBA" id="ARBA00022825"/>
    </source>
</evidence>
<dbReference type="FunFam" id="3.30.70.850:FF:000001">
    <property type="entry name" value="Proprotein convertase subtilisin/kexin type 5"/>
    <property type="match status" value="1"/>
</dbReference>
<comment type="caution">
    <text evidence="11">Lacks conserved residue(s) required for the propagation of feature annotation.</text>
</comment>
<evidence type="ECO:0000256" key="10">
    <source>
        <dbReference type="ARBA" id="ARBA00023180"/>
    </source>
</evidence>
<dbReference type="InterPro" id="IPR008979">
    <property type="entry name" value="Galactose-bd-like_sf"/>
</dbReference>
<dbReference type="PANTHER" id="PTHR42884:SF32">
    <property type="entry name" value="FURIN (PAIRED BASIC AMINO ACID CLEAVING ENZYME) A"/>
    <property type="match status" value="1"/>
</dbReference>
<dbReference type="SUPFAM" id="SSF52743">
    <property type="entry name" value="Subtilisin-like"/>
    <property type="match status" value="1"/>
</dbReference>
<dbReference type="CDD" id="cd04059">
    <property type="entry name" value="Peptidases_S8_Protein_convertases_Kexins_Furin-like"/>
    <property type="match status" value="1"/>
</dbReference>
<comment type="subcellular location">
    <subcellularLocation>
        <location evidence="1">Endomembrane system</location>
    </subcellularLocation>
</comment>
<keyword evidence="12" id="KW-1133">Transmembrane helix</keyword>
<dbReference type="Gene3D" id="2.10.220.10">
    <property type="entry name" value="Hormone Receptor, Insulin-like Growth Factor Receptor 1, Chain A, domain 2"/>
    <property type="match status" value="1"/>
</dbReference>
<dbReference type="FunFam" id="3.40.50.200:FF:000001">
    <property type="entry name" value="Furin 2, isoform B"/>
    <property type="match status" value="1"/>
</dbReference>
<dbReference type="PROSITE" id="PS00137">
    <property type="entry name" value="SUBTILASE_HIS"/>
    <property type="match status" value="1"/>
</dbReference>
<dbReference type="AlphaFoldDB" id="A0A8C1PP93"/>
<keyword evidence="8 12" id="KW-0472">Membrane</keyword>
<dbReference type="Gene3D" id="2.60.120.260">
    <property type="entry name" value="Galactose-binding domain-like"/>
    <property type="match status" value="1"/>
</dbReference>
<dbReference type="PROSITE" id="PS00136">
    <property type="entry name" value="SUBTILASE_ASP"/>
    <property type="match status" value="1"/>
</dbReference>
<dbReference type="SUPFAM" id="SSF57184">
    <property type="entry name" value="Growth factor receptor domain"/>
    <property type="match status" value="1"/>
</dbReference>
<evidence type="ECO:0000256" key="2">
    <source>
        <dbReference type="ARBA" id="ARBA00005325"/>
    </source>
</evidence>
<evidence type="ECO:0000256" key="13">
    <source>
        <dbReference type="SAM" id="SignalP"/>
    </source>
</evidence>
<dbReference type="GO" id="GO:0004252">
    <property type="term" value="F:serine-type endopeptidase activity"/>
    <property type="evidence" value="ECO:0007669"/>
    <property type="project" value="InterPro"/>
</dbReference>
<dbReference type="Pfam" id="PF00082">
    <property type="entry name" value="Peptidase_S8"/>
    <property type="match status" value="1"/>
</dbReference>
<name>A0A8C1PP93_CYPCA</name>
<evidence type="ECO:0000256" key="3">
    <source>
        <dbReference type="ARBA" id="ARBA00022670"/>
    </source>
</evidence>
<feature type="chain" id="PRO_5033996177" evidence="13">
    <location>
        <begin position="27"/>
        <end position="794"/>
    </location>
</feature>
<dbReference type="Proteomes" id="UP000694427">
    <property type="component" value="Unplaced"/>
</dbReference>
<dbReference type="GO" id="GO:0016486">
    <property type="term" value="P:peptide hormone processing"/>
    <property type="evidence" value="ECO:0007669"/>
    <property type="project" value="TreeGrafter"/>
</dbReference>
<dbReference type="Pfam" id="PF01483">
    <property type="entry name" value="P_proprotein"/>
    <property type="match status" value="1"/>
</dbReference>
<dbReference type="InterPro" id="IPR000209">
    <property type="entry name" value="Peptidase_S8/S53_dom"/>
</dbReference>
<evidence type="ECO:0000256" key="12">
    <source>
        <dbReference type="SAM" id="Phobius"/>
    </source>
</evidence>
<reference evidence="15" key="1">
    <citation type="submission" date="2025-08" db="UniProtKB">
        <authorList>
            <consortium name="Ensembl"/>
        </authorList>
    </citation>
    <scope>IDENTIFICATION</scope>
</reference>
<sequence length="794" mass="87264">MDLRLASLTLGTLLILVTSGPRPSIGQKVYTNTWAVHITGGEQEAHRIARKHGFVNHGKVFGDYYHFRHRKVVKRSLSEHRGTHIQLHTEPQVMWAEQQVVKQRKKRDIYYEPADPKFAQQWYLYNEDRRDLNVKEAWKQGFTGQGVVVSILDDGIEKNHPDLIQNYDPDASYDVNDGDPDPQPRYTQLNDNRHGTRCAGEVAAVANNGICGVGVAYNAKIGGVRMLDGEVTDVVEAQSLSLNPQHIDIYSASWGPEDDGKTVDGPAKLAKEAFLHGVMEGRGGRGSIFVWASGNGGREKDSCNCDGYTNSIYTLSISSSTQNGNVPWYSEACSSTLATTYSSGGLNEKQIVSLFLRKACKRFVFHSTKHLAHLKGTNTSLHSKNLTWRDMQHLVVRTSNPAHLTTNDWKINGVGRRVSHSYGYGLLDAGAIVALAKNWTNVGPQRKCVLSLVSEPRNIGSHLVIKMSVDACAGTDTFVSSLEHAQAQLTLSYNRRGNLAIYLISPQGTRSTLLAPRPHDYSSEGFSDWAFMTTHSWDEDPRGEWTLEIENVAGNSDYGTLTQFTLVLYGTASSLSGPSAADSSSCKTYDLNQICTECNPGFYLYQTGCVRDCPGGFTAGTRSTFLPSNEVMPVLRPACLPCHPVCLTCSSTGPQNCLSCPPNRHLDAITGTCLHPNQIHRESPDGRLFQMRGDGSSVKLPVTVAVLSCAFIVAMFVAVFSILQMHTRMQNKLPSAEAGPGSGLLVGFGFNRSAVAYKGIPSVWREDEGNSESENEEFEIRNERTAFIKTQSAL</sequence>
<keyword evidence="3" id="KW-0645">Protease</keyword>
<feature type="domain" description="P/Homo B" evidence="14">
    <location>
        <begin position="442"/>
        <end position="574"/>
    </location>
</feature>
<dbReference type="GO" id="GO:0000139">
    <property type="term" value="C:Golgi membrane"/>
    <property type="evidence" value="ECO:0007669"/>
    <property type="project" value="TreeGrafter"/>
</dbReference>
<evidence type="ECO:0000256" key="9">
    <source>
        <dbReference type="ARBA" id="ARBA00023145"/>
    </source>
</evidence>
<keyword evidence="10" id="KW-0325">Glycoprotein</keyword>
<keyword evidence="16" id="KW-1185">Reference proteome</keyword>
<keyword evidence="4" id="KW-0165">Cleavage on pair of basic residues</keyword>
<keyword evidence="9" id="KW-0865">Zymogen</keyword>
<dbReference type="InterPro" id="IPR036852">
    <property type="entry name" value="Peptidase_S8/S53_dom_sf"/>
</dbReference>
<dbReference type="SUPFAM" id="SSF49785">
    <property type="entry name" value="Galactose-binding domain-like"/>
    <property type="match status" value="1"/>
</dbReference>
<dbReference type="PROSITE" id="PS51829">
    <property type="entry name" value="P_HOMO_B"/>
    <property type="match status" value="1"/>
</dbReference>
<accession>A0A8C1PP93</accession>
<dbReference type="FunFam" id="2.60.120.260:FF:000034">
    <property type="entry name" value="furin isoform X2"/>
    <property type="match status" value="1"/>
</dbReference>
<dbReference type="SUPFAM" id="SSF54897">
    <property type="entry name" value="Protease propeptides/inhibitors"/>
    <property type="match status" value="1"/>
</dbReference>
<evidence type="ECO:0000256" key="11">
    <source>
        <dbReference type="PROSITE-ProRule" id="PRU01240"/>
    </source>
</evidence>
<dbReference type="PANTHER" id="PTHR42884">
    <property type="entry name" value="PROPROTEIN CONVERTASE SUBTILISIN/KEXIN-RELATED"/>
    <property type="match status" value="1"/>
</dbReference>
<dbReference type="GO" id="GO:0005802">
    <property type="term" value="C:trans-Golgi network"/>
    <property type="evidence" value="ECO:0007669"/>
    <property type="project" value="TreeGrafter"/>
</dbReference>
<dbReference type="InterPro" id="IPR002884">
    <property type="entry name" value="P_dom"/>
</dbReference>
<evidence type="ECO:0000256" key="8">
    <source>
        <dbReference type="ARBA" id="ARBA00023136"/>
    </source>
</evidence>
<dbReference type="SMART" id="SM00261">
    <property type="entry name" value="FU"/>
    <property type="match status" value="2"/>
</dbReference>
<feature type="signal peptide" evidence="13">
    <location>
        <begin position="1"/>
        <end position="26"/>
    </location>
</feature>
<evidence type="ECO:0000313" key="15">
    <source>
        <dbReference type="Ensembl" id="ENSCCRP00010110678.1"/>
    </source>
</evidence>
<dbReference type="PROSITE" id="PS51892">
    <property type="entry name" value="SUBTILASE"/>
    <property type="match status" value="1"/>
</dbReference>
<organism evidence="15 16">
    <name type="scientific">Cyprinus carpio</name>
    <name type="common">Common carp</name>
    <dbReference type="NCBI Taxonomy" id="7962"/>
    <lineage>
        <taxon>Eukaryota</taxon>
        <taxon>Metazoa</taxon>
        <taxon>Chordata</taxon>
        <taxon>Craniata</taxon>
        <taxon>Vertebrata</taxon>
        <taxon>Euteleostomi</taxon>
        <taxon>Actinopterygii</taxon>
        <taxon>Neopterygii</taxon>
        <taxon>Teleostei</taxon>
        <taxon>Ostariophysi</taxon>
        <taxon>Cypriniformes</taxon>
        <taxon>Cyprinidae</taxon>
        <taxon>Cyprininae</taxon>
        <taxon>Cyprinus</taxon>
    </lineage>
</organism>
<dbReference type="Pfam" id="PF16470">
    <property type="entry name" value="S8_pro-domain"/>
    <property type="match status" value="1"/>
</dbReference>
<proteinExistence type="inferred from homology"/>